<accession>A0A2N7X570</accession>
<evidence type="ECO:0000259" key="5">
    <source>
        <dbReference type="PROSITE" id="PS50977"/>
    </source>
</evidence>
<sequence length="237" mass="25679">MSKPMAVQAPAGVSRLAAAGKPRTAGRPAHDDAVELREHVLDAAKAVFMREGFGAARVEEIASLAGVSKTTVYRQFGTKEELFRSIVWRGMADLRGKIALELEPGGDFSANLASLIDALVEHMAIPDSVHTSRLVIGEAVRFPDIAKQFLQFVNTMLEPLTSVLEAAAARGTIDIDNPANAASDLLTLVTGAPEVHLAIQTTRAERKRRAERIHRLLLNAWKYRATQQSKARGKPAP</sequence>
<keyword evidence="1" id="KW-0805">Transcription regulation</keyword>
<evidence type="ECO:0000256" key="4">
    <source>
        <dbReference type="PROSITE-ProRule" id="PRU00335"/>
    </source>
</evidence>
<gene>
    <name evidence="6" type="ORF">C0Z20_11395</name>
</gene>
<evidence type="ECO:0000313" key="6">
    <source>
        <dbReference type="EMBL" id="PMS36692.1"/>
    </source>
</evidence>
<dbReference type="PROSITE" id="PS50977">
    <property type="entry name" value="HTH_TETR_2"/>
    <property type="match status" value="1"/>
</dbReference>
<dbReference type="InterPro" id="IPR009057">
    <property type="entry name" value="Homeodomain-like_sf"/>
</dbReference>
<dbReference type="EMBL" id="PNYC01000006">
    <property type="protein sequence ID" value="PMS36692.1"/>
    <property type="molecule type" value="Genomic_DNA"/>
</dbReference>
<dbReference type="PANTHER" id="PTHR30055">
    <property type="entry name" value="HTH-TYPE TRANSCRIPTIONAL REGULATOR RUTR"/>
    <property type="match status" value="1"/>
</dbReference>
<evidence type="ECO:0000313" key="7">
    <source>
        <dbReference type="Proteomes" id="UP000235777"/>
    </source>
</evidence>
<evidence type="ECO:0000256" key="3">
    <source>
        <dbReference type="ARBA" id="ARBA00023163"/>
    </source>
</evidence>
<reference evidence="6 7" key="1">
    <citation type="submission" date="2018-01" db="EMBL/GenBank/DDBJ databases">
        <title>Whole genome analyses suggest that Burkholderia sensu lato contains two further novel genera in the rhizoxinica-symbiotica group Mycetohabitans gen. nov., and Trinickia gen. nov.: implications for the evolution of diazotrophy and nodulation in the Burkholderiaceae.</title>
        <authorList>
            <person name="Estrada-de los Santos P."/>
            <person name="Palmer M."/>
            <person name="Chavez-Ramirez B."/>
            <person name="Beukes C."/>
            <person name="Steenkamp E.T."/>
            <person name="Hirsch A.M."/>
            <person name="Manyaka P."/>
            <person name="Maluk M."/>
            <person name="Lafos M."/>
            <person name="Crook M."/>
            <person name="Gross E."/>
            <person name="Simon M.F."/>
            <person name="Bueno dos Reis Junior F."/>
            <person name="Poole P.S."/>
            <person name="Venter S.N."/>
            <person name="James E.K."/>
        </authorList>
    </citation>
    <scope>NUCLEOTIDE SEQUENCE [LARGE SCALE GENOMIC DNA]</scope>
    <source>
        <strain evidence="6 7">JPY 581</strain>
    </source>
</reference>
<keyword evidence="2 4" id="KW-0238">DNA-binding</keyword>
<dbReference type="PRINTS" id="PR00455">
    <property type="entry name" value="HTHTETR"/>
</dbReference>
<dbReference type="PANTHER" id="PTHR30055:SF146">
    <property type="entry name" value="HTH-TYPE TRANSCRIPTIONAL DUAL REGULATOR CECR"/>
    <property type="match status" value="1"/>
</dbReference>
<dbReference type="AlphaFoldDB" id="A0A2N7X570"/>
<evidence type="ECO:0000256" key="2">
    <source>
        <dbReference type="ARBA" id="ARBA00023125"/>
    </source>
</evidence>
<feature type="domain" description="HTH tetR-type" evidence="5">
    <location>
        <begin position="34"/>
        <end position="94"/>
    </location>
</feature>
<dbReference type="InterPro" id="IPR050109">
    <property type="entry name" value="HTH-type_TetR-like_transc_reg"/>
</dbReference>
<dbReference type="Gene3D" id="1.10.357.10">
    <property type="entry name" value="Tetracycline Repressor, domain 2"/>
    <property type="match status" value="1"/>
</dbReference>
<keyword evidence="7" id="KW-1185">Reference proteome</keyword>
<keyword evidence="3" id="KW-0804">Transcription</keyword>
<dbReference type="InterPro" id="IPR039536">
    <property type="entry name" value="TetR_C_Proteobacteria"/>
</dbReference>
<dbReference type="FunFam" id="1.10.10.60:FF:000141">
    <property type="entry name" value="TetR family transcriptional regulator"/>
    <property type="match status" value="1"/>
</dbReference>
<protein>
    <submittedName>
        <fullName evidence="6">TetR family transcriptional regulator</fullName>
    </submittedName>
</protein>
<dbReference type="SUPFAM" id="SSF46689">
    <property type="entry name" value="Homeodomain-like"/>
    <property type="match status" value="1"/>
</dbReference>
<evidence type="ECO:0000256" key="1">
    <source>
        <dbReference type="ARBA" id="ARBA00023015"/>
    </source>
</evidence>
<proteinExistence type="predicted"/>
<feature type="DNA-binding region" description="H-T-H motif" evidence="4">
    <location>
        <begin position="57"/>
        <end position="76"/>
    </location>
</feature>
<name>A0A2N7X570_9BURK</name>
<dbReference type="InterPro" id="IPR001647">
    <property type="entry name" value="HTH_TetR"/>
</dbReference>
<organism evidence="6 7">
    <name type="scientific">Trinickia symbiotica</name>
    <dbReference type="NCBI Taxonomy" id="863227"/>
    <lineage>
        <taxon>Bacteria</taxon>
        <taxon>Pseudomonadati</taxon>
        <taxon>Pseudomonadota</taxon>
        <taxon>Betaproteobacteria</taxon>
        <taxon>Burkholderiales</taxon>
        <taxon>Burkholderiaceae</taxon>
        <taxon>Trinickia</taxon>
    </lineage>
</organism>
<dbReference type="SUPFAM" id="SSF48498">
    <property type="entry name" value="Tetracyclin repressor-like, C-terminal domain"/>
    <property type="match status" value="1"/>
</dbReference>
<dbReference type="GO" id="GO:0003700">
    <property type="term" value="F:DNA-binding transcription factor activity"/>
    <property type="evidence" value="ECO:0007669"/>
    <property type="project" value="TreeGrafter"/>
</dbReference>
<dbReference type="GO" id="GO:0000976">
    <property type="term" value="F:transcription cis-regulatory region binding"/>
    <property type="evidence" value="ECO:0007669"/>
    <property type="project" value="TreeGrafter"/>
</dbReference>
<dbReference type="Pfam" id="PF00440">
    <property type="entry name" value="TetR_N"/>
    <property type="match status" value="1"/>
</dbReference>
<comment type="caution">
    <text evidence="6">The sequence shown here is derived from an EMBL/GenBank/DDBJ whole genome shotgun (WGS) entry which is preliminary data.</text>
</comment>
<dbReference type="Proteomes" id="UP000235777">
    <property type="component" value="Unassembled WGS sequence"/>
</dbReference>
<dbReference type="Pfam" id="PF14246">
    <property type="entry name" value="TetR_C_7"/>
    <property type="match status" value="1"/>
</dbReference>
<dbReference type="InterPro" id="IPR036271">
    <property type="entry name" value="Tet_transcr_reg_TetR-rel_C_sf"/>
</dbReference>